<evidence type="ECO:0000256" key="10">
    <source>
        <dbReference type="SAM" id="Phobius"/>
    </source>
</evidence>
<feature type="transmembrane region" description="Helical" evidence="10">
    <location>
        <begin position="258"/>
        <end position="279"/>
    </location>
</feature>
<sequence>MQRPRRANQSSDELISALGCCQLLLQLTKGKEQSPGDVTMPAALKDIIAEYGEATDTNFVASVLRYRRLGALKLPLAFRSKKGGYHLLLSLSPTQALVLSPRDSAPQVLARDRLQEEWAGEAIQVLDSPLKFDISWFIPEFFRHRRVLGEVLALSLVLQLLALVAPLLFQVAMDKVLVHQELSTLDILATLLVVVGLWEAVLTGLREYLFNHTANRIDINLGVKLFRHLLGLPLIYFKSRPIGTIIARVQQLESIRSFLTGSMLTLCVDVSFAFVFFYVMTRLSWPLTFVVLAGLPFYLAIACASTQPLQRRIEAQFQTAALNKSLLNESVSAAETIKSMAVEPRMLRRWEAQTAEAVEAGFRVQTLNSFVSHGVMLVQKVVTVGVIWIGADLVTTLQLTIGQLIAFNMMASHVNAPIAKLIDLWQQFVHARVAVDKLGDMLNLPTEQEETGLTPEVPIVGAIHMRNLIFRYQPNSEPVLKGISLDVAAGEHIGIVGPSGSGKSTLAHILQKLYTPDEGEIRLDGIPLNLIDSNYLRSQIGVVQQESYLFNRSVRHNIAIRDTAASLDDVAAAAKLAGAHDFILQLPLGYDTVLAEAGSSLSGGQRQRVAIARALMANPRILIFDEATSALDDESQTVIQENMAHIAKGRTVVTIAHRLSTVRRCDRIVTLEQGRITEIGTHQELLANGGCYARLHELQQTCRIVEG</sequence>
<dbReference type="RefSeq" id="WP_057916398.1">
    <property type="nucleotide sequence ID" value="NZ_CP011129.1"/>
</dbReference>
<dbReference type="InterPro" id="IPR010132">
    <property type="entry name" value="ATPase_T1SS_HlyB"/>
</dbReference>
<evidence type="ECO:0000256" key="6">
    <source>
        <dbReference type="ARBA" id="ARBA00022741"/>
    </source>
</evidence>
<dbReference type="Proteomes" id="UP000060787">
    <property type="component" value="Chromosome"/>
</dbReference>
<dbReference type="SUPFAM" id="SSF52540">
    <property type="entry name" value="P-loop containing nucleoside triphosphate hydrolases"/>
    <property type="match status" value="1"/>
</dbReference>
<reference evidence="13 14" key="1">
    <citation type="journal article" date="2015" name="BMC Genomics">
        <title>Comparative genomics and metabolic profiling of the genus Lysobacter.</title>
        <authorList>
            <person name="de Bruijn I."/>
            <person name="Cheng X."/>
            <person name="de Jager V."/>
            <person name="Exposito R.G."/>
            <person name="Watrous J."/>
            <person name="Patel N."/>
            <person name="Postma J."/>
            <person name="Dorrestein P.C."/>
            <person name="Kobayashi D."/>
            <person name="Raaijmakers J.M."/>
        </authorList>
    </citation>
    <scope>NUCLEOTIDE SEQUENCE [LARGE SCALE GENOMIC DNA]</scope>
    <source>
        <strain evidence="13 14">76</strain>
    </source>
</reference>
<dbReference type="Pfam" id="PF00664">
    <property type="entry name" value="ABC_membrane"/>
    <property type="match status" value="1"/>
</dbReference>
<dbReference type="PANTHER" id="PTHR43394:SF1">
    <property type="entry name" value="ATP-BINDING CASSETTE SUB-FAMILY B MEMBER 10, MITOCHONDRIAL"/>
    <property type="match status" value="1"/>
</dbReference>
<dbReference type="FunFam" id="3.40.50.300:FF:000299">
    <property type="entry name" value="ABC transporter ATP-binding protein/permease"/>
    <property type="match status" value="1"/>
</dbReference>
<evidence type="ECO:0000259" key="11">
    <source>
        <dbReference type="PROSITE" id="PS50893"/>
    </source>
</evidence>
<evidence type="ECO:0000256" key="1">
    <source>
        <dbReference type="ARBA" id="ARBA00004651"/>
    </source>
</evidence>
<keyword evidence="9 10" id="KW-0472">Membrane</keyword>
<dbReference type="Gene3D" id="3.90.70.10">
    <property type="entry name" value="Cysteine proteinases"/>
    <property type="match status" value="1"/>
</dbReference>
<evidence type="ECO:0000313" key="13">
    <source>
        <dbReference type="EMBL" id="ALN78622.1"/>
    </source>
</evidence>
<dbReference type="Gene3D" id="3.40.50.300">
    <property type="entry name" value="P-loop containing nucleotide triphosphate hydrolases"/>
    <property type="match status" value="1"/>
</dbReference>
<proteinExistence type="inferred from homology"/>
<comment type="similarity">
    <text evidence="2">Belongs to the ABC transporter superfamily. Protein-1 exporter (TC 3.A.1.109) family.</text>
</comment>
<keyword evidence="4" id="KW-1003">Cell membrane</keyword>
<dbReference type="EMBL" id="CP011129">
    <property type="protein sequence ID" value="ALN78622.1"/>
    <property type="molecule type" value="Genomic_DNA"/>
</dbReference>
<dbReference type="GO" id="GO:0005886">
    <property type="term" value="C:plasma membrane"/>
    <property type="evidence" value="ECO:0007669"/>
    <property type="project" value="UniProtKB-SubCell"/>
</dbReference>
<dbReference type="KEGG" id="lab:LA76x_0461"/>
<dbReference type="PROSITE" id="PS50929">
    <property type="entry name" value="ABC_TM1F"/>
    <property type="match status" value="1"/>
</dbReference>
<keyword evidence="5 10" id="KW-0812">Transmembrane</keyword>
<keyword evidence="14" id="KW-1185">Reference proteome</keyword>
<feature type="domain" description="ABC transporter" evidence="11">
    <location>
        <begin position="463"/>
        <end position="698"/>
    </location>
</feature>
<keyword evidence="8 10" id="KW-1133">Transmembrane helix</keyword>
<dbReference type="InterPro" id="IPR003439">
    <property type="entry name" value="ABC_transporter-like_ATP-bd"/>
</dbReference>
<dbReference type="InterPro" id="IPR036640">
    <property type="entry name" value="ABC1_TM_sf"/>
</dbReference>
<dbReference type="Gene3D" id="1.20.1560.10">
    <property type="entry name" value="ABC transporter type 1, transmembrane domain"/>
    <property type="match status" value="1"/>
</dbReference>
<feature type="transmembrane region" description="Helical" evidence="10">
    <location>
        <begin position="185"/>
        <end position="205"/>
    </location>
</feature>
<dbReference type="InterPro" id="IPR017871">
    <property type="entry name" value="ABC_transporter-like_CS"/>
</dbReference>
<organism evidence="13 14">
    <name type="scientific">Lysobacter antibioticus</name>
    <dbReference type="NCBI Taxonomy" id="84531"/>
    <lineage>
        <taxon>Bacteria</taxon>
        <taxon>Pseudomonadati</taxon>
        <taxon>Pseudomonadota</taxon>
        <taxon>Gammaproteobacteria</taxon>
        <taxon>Lysobacterales</taxon>
        <taxon>Lysobacteraceae</taxon>
        <taxon>Lysobacter</taxon>
    </lineage>
</organism>
<dbReference type="AlphaFoldDB" id="A0A0S2F511"/>
<evidence type="ECO:0000313" key="14">
    <source>
        <dbReference type="Proteomes" id="UP000060787"/>
    </source>
</evidence>
<dbReference type="GO" id="GO:0005524">
    <property type="term" value="F:ATP binding"/>
    <property type="evidence" value="ECO:0007669"/>
    <property type="project" value="UniProtKB-KW"/>
</dbReference>
<dbReference type="CDD" id="cd18588">
    <property type="entry name" value="ABC_6TM_CyaB_HlyB_like"/>
    <property type="match status" value="1"/>
</dbReference>
<evidence type="ECO:0000256" key="8">
    <source>
        <dbReference type="ARBA" id="ARBA00022989"/>
    </source>
</evidence>
<dbReference type="GO" id="GO:0016887">
    <property type="term" value="F:ATP hydrolysis activity"/>
    <property type="evidence" value="ECO:0007669"/>
    <property type="project" value="InterPro"/>
</dbReference>
<dbReference type="PATRIC" id="fig|84531.8.peg.479"/>
<gene>
    <name evidence="13" type="primary">hlyB</name>
    <name evidence="13" type="ORF">LA76x_0461</name>
</gene>
<dbReference type="STRING" id="84531.LA76x_0461"/>
<evidence type="ECO:0000256" key="9">
    <source>
        <dbReference type="ARBA" id="ARBA00023136"/>
    </source>
</evidence>
<dbReference type="GO" id="GO:0030256">
    <property type="term" value="C:type I protein secretion system complex"/>
    <property type="evidence" value="ECO:0007669"/>
    <property type="project" value="InterPro"/>
</dbReference>
<evidence type="ECO:0000256" key="3">
    <source>
        <dbReference type="ARBA" id="ARBA00022448"/>
    </source>
</evidence>
<dbReference type="InterPro" id="IPR027417">
    <property type="entry name" value="P-loop_NTPase"/>
</dbReference>
<accession>A0A0S2F511</accession>
<dbReference type="SUPFAM" id="SSF90123">
    <property type="entry name" value="ABC transporter transmembrane region"/>
    <property type="match status" value="1"/>
</dbReference>
<dbReference type="PROSITE" id="PS50893">
    <property type="entry name" value="ABC_TRANSPORTER_2"/>
    <property type="match status" value="1"/>
</dbReference>
<feature type="transmembrane region" description="Helical" evidence="10">
    <location>
        <begin position="151"/>
        <end position="173"/>
    </location>
</feature>
<evidence type="ECO:0000256" key="2">
    <source>
        <dbReference type="ARBA" id="ARBA00006025"/>
    </source>
</evidence>
<dbReference type="InterPro" id="IPR039421">
    <property type="entry name" value="Type_1_exporter"/>
</dbReference>
<dbReference type="PANTHER" id="PTHR43394">
    <property type="entry name" value="ATP-DEPENDENT PERMEASE MDL1, MITOCHONDRIAL"/>
    <property type="match status" value="1"/>
</dbReference>
<dbReference type="GO" id="GO:0030253">
    <property type="term" value="P:protein secretion by the type I secretion system"/>
    <property type="evidence" value="ECO:0007669"/>
    <property type="project" value="InterPro"/>
</dbReference>
<evidence type="ECO:0000256" key="5">
    <source>
        <dbReference type="ARBA" id="ARBA00022692"/>
    </source>
</evidence>
<name>A0A0S2F511_LYSAN</name>
<protein>
    <submittedName>
        <fullName evidence="13">Alpha-hemolysin translocation ATP-binding protein hlyB</fullName>
    </submittedName>
</protein>
<comment type="subcellular location">
    <subcellularLocation>
        <location evidence="1">Cell membrane</location>
        <topology evidence="1">Multi-pass membrane protein</topology>
    </subcellularLocation>
</comment>
<dbReference type="Pfam" id="PF00005">
    <property type="entry name" value="ABC_tran"/>
    <property type="match status" value="1"/>
</dbReference>
<dbReference type="InterPro" id="IPR003593">
    <property type="entry name" value="AAA+_ATPase"/>
</dbReference>
<evidence type="ECO:0000256" key="7">
    <source>
        <dbReference type="ARBA" id="ARBA00022840"/>
    </source>
</evidence>
<dbReference type="SMART" id="SM00382">
    <property type="entry name" value="AAA"/>
    <property type="match status" value="1"/>
</dbReference>
<feature type="transmembrane region" description="Helical" evidence="10">
    <location>
        <begin position="285"/>
        <end position="304"/>
    </location>
</feature>
<dbReference type="NCBIfam" id="TIGR01846">
    <property type="entry name" value="type_I_sec_HlyB"/>
    <property type="match status" value="1"/>
</dbReference>
<dbReference type="InterPro" id="IPR011527">
    <property type="entry name" value="ABC1_TM_dom"/>
</dbReference>
<feature type="domain" description="ABC transmembrane type-1" evidence="12">
    <location>
        <begin position="151"/>
        <end position="430"/>
    </location>
</feature>
<keyword evidence="3" id="KW-0813">Transport</keyword>
<dbReference type="GO" id="GO:0015421">
    <property type="term" value="F:ABC-type oligopeptide transporter activity"/>
    <property type="evidence" value="ECO:0007669"/>
    <property type="project" value="TreeGrafter"/>
</dbReference>
<keyword evidence="7 13" id="KW-0067">ATP-binding</keyword>
<dbReference type="PROSITE" id="PS00211">
    <property type="entry name" value="ABC_TRANSPORTER_1"/>
    <property type="match status" value="1"/>
</dbReference>
<evidence type="ECO:0000256" key="4">
    <source>
        <dbReference type="ARBA" id="ARBA00022475"/>
    </source>
</evidence>
<keyword evidence="6" id="KW-0547">Nucleotide-binding</keyword>
<evidence type="ECO:0000259" key="12">
    <source>
        <dbReference type="PROSITE" id="PS50929"/>
    </source>
</evidence>